<evidence type="ECO:0000313" key="10">
    <source>
        <dbReference type="EMBL" id="SHJ20416.1"/>
    </source>
</evidence>
<dbReference type="GO" id="GO:0008483">
    <property type="term" value="F:transaminase activity"/>
    <property type="evidence" value="ECO:0007669"/>
    <property type="project" value="UniProtKB-KW"/>
</dbReference>
<dbReference type="Pfam" id="PF00392">
    <property type="entry name" value="GntR"/>
    <property type="match status" value="1"/>
</dbReference>
<dbReference type="InterPro" id="IPR015421">
    <property type="entry name" value="PyrdxlP-dep_Trfase_major"/>
</dbReference>
<dbReference type="InterPro" id="IPR036390">
    <property type="entry name" value="WH_DNA-bd_sf"/>
</dbReference>
<evidence type="ECO:0000256" key="2">
    <source>
        <dbReference type="ARBA" id="ARBA00005384"/>
    </source>
</evidence>
<dbReference type="STRING" id="1122184.SAMN02745176_02767"/>
<sequence>MADKSKEKKTVVIDWTPDKNGKVPMYKQIVNYISSKISSGDWTIGSILPSQRELAEIFGVNRSTVVAALEELESFGVLKGETGKGTTVISNTWSLLISSATPDWGKYLRSGIFKENMPTIQAINKMEFEKGIIRLGTGELSPELYPTEMMKDIYMKLSQTIPSLNYLEPLGLLELREVLCERLKEKGIECKPSNIVITSGSLQALQLISVCMLKQGSTVYCEAPSYIKSLQIFQSMGMRLLGVNMDCEGIQYWNMGTVRKSGEDALLYTIPSFHNPTGALMSEARRKDLFKFCSDNRLPIIEDDAYGDIWIDEEPPKPLKSMDENGMIIYLGTISKVLAPGLRIGWLVGSESVVERLSDVKMQTDYGASSVSQWMLREILLSAHYDQYLDEVRRVLKTRRDLMIGALEKCFSKLAVWEVPKGGFYIWLKFNQDIAMEKLFHLALKEGLLLNPGSIYDFKKNNALRLSYSYIKEQDIMASIEKLSRIVLLLAKDK</sequence>
<dbReference type="PANTHER" id="PTHR46577:SF2">
    <property type="entry name" value="TRANSCRIPTIONAL REGULATORY PROTEIN"/>
    <property type="match status" value="1"/>
</dbReference>
<keyword evidence="4" id="KW-0808">Transferase</keyword>
<dbReference type="GO" id="GO:0003677">
    <property type="term" value="F:DNA binding"/>
    <property type="evidence" value="ECO:0007669"/>
    <property type="project" value="UniProtKB-KW"/>
</dbReference>
<gene>
    <name evidence="10" type="ORF">SAMN02745176_02767</name>
</gene>
<dbReference type="OrthoDB" id="9802328at2"/>
<dbReference type="InterPro" id="IPR015424">
    <property type="entry name" value="PyrdxlP-dep_Trfase"/>
</dbReference>
<evidence type="ECO:0000256" key="6">
    <source>
        <dbReference type="ARBA" id="ARBA00023015"/>
    </source>
</evidence>
<dbReference type="InterPro" id="IPR004839">
    <property type="entry name" value="Aminotransferase_I/II_large"/>
</dbReference>
<evidence type="ECO:0000256" key="5">
    <source>
        <dbReference type="ARBA" id="ARBA00022898"/>
    </source>
</evidence>
<dbReference type="SMART" id="SM00345">
    <property type="entry name" value="HTH_GNTR"/>
    <property type="match status" value="1"/>
</dbReference>
<evidence type="ECO:0000256" key="8">
    <source>
        <dbReference type="ARBA" id="ARBA00023163"/>
    </source>
</evidence>
<dbReference type="RefSeq" id="WP_073026760.1">
    <property type="nucleotide sequence ID" value="NZ_FQZS01000020.1"/>
</dbReference>
<keyword evidence="6" id="KW-0805">Transcription regulation</keyword>
<dbReference type="CDD" id="cd07377">
    <property type="entry name" value="WHTH_GntR"/>
    <property type="match status" value="1"/>
</dbReference>
<comment type="cofactor">
    <cofactor evidence="1">
        <name>pyridoxal 5'-phosphate</name>
        <dbReference type="ChEBI" id="CHEBI:597326"/>
    </cofactor>
</comment>
<dbReference type="SUPFAM" id="SSF53383">
    <property type="entry name" value="PLP-dependent transferases"/>
    <property type="match status" value="1"/>
</dbReference>
<dbReference type="Gene3D" id="3.90.1150.10">
    <property type="entry name" value="Aspartate Aminotransferase, domain 1"/>
    <property type="match status" value="1"/>
</dbReference>
<keyword evidence="11" id="KW-1185">Reference proteome</keyword>
<dbReference type="PRINTS" id="PR00035">
    <property type="entry name" value="HTHGNTR"/>
</dbReference>
<dbReference type="EMBL" id="FQZS01000020">
    <property type="protein sequence ID" value="SHJ20416.1"/>
    <property type="molecule type" value="Genomic_DNA"/>
</dbReference>
<dbReference type="SUPFAM" id="SSF46785">
    <property type="entry name" value="Winged helix' DNA-binding domain"/>
    <property type="match status" value="1"/>
</dbReference>
<dbReference type="PROSITE" id="PS50949">
    <property type="entry name" value="HTH_GNTR"/>
    <property type="match status" value="1"/>
</dbReference>
<proteinExistence type="inferred from homology"/>
<accession>A0A1M6HE61</accession>
<keyword evidence="3" id="KW-0032">Aminotransferase</keyword>
<dbReference type="GO" id="GO:0003700">
    <property type="term" value="F:DNA-binding transcription factor activity"/>
    <property type="evidence" value="ECO:0007669"/>
    <property type="project" value="InterPro"/>
</dbReference>
<dbReference type="Pfam" id="PF00155">
    <property type="entry name" value="Aminotran_1_2"/>
    <property type="match status" value="1"/>
</dbReference>
<evidence type="ECO:0000256" key="4">
    <source>
        <dbReference type="ARBA" id="ARBA00022679"/>
    </source>
</evidence>
<evidence type="ECO:0000259" key="9">
    <source>
        <dbReference type="PROSITE" id="PS50949"/>
    </source>
</evidence>
<dbReference type="InterPro" id="IPR051446">
    <property type="entry name" value="HTH_trans_reg/aminotransferase"/>
</dbReference>
<keyword evidence="5" id="KW-0663">Pyridoxal phosphate</keyword>
<dbReference type="PANTHER" id="PTHR46577">
    <property type="entry name" value="HTH-TYPE TRANSCRIPTIONAL REGULATORY PROTEIN GABR"/>
    <property type="match status" value="1"/>
</dbReference>
<feature type="domain" description="HTH gntR-type" evidence="9">
    <location>
        <begin position="23"/>
        <end position="91"/>
    </location>
</feature>
<comment type="similarity">
    <text evidence="2">In the C-terminal section; belongs to the class-I pyridoxal-phosphate-dependent aminotransferase family.</text>
</comment>
<dbReference type="InterPro" id="IPR015422">
    <property type="entry name" value="PyrdxlP-dep_Trfase_small"/>
</dbReference>
<dbReference type="Gene3D" id="3.40.640.10">
    <property type="entry name" value="Type I PLP-dependent aspartate aminotransferase-like (Major domain)"/>
    <property type="match status" value="1"/>
</dbReference>
<dbReference type="Gene3D" id="1.10.10.10">
    <property type="entry name" value="Winged helix-like DNA-binding domain superfamily/Winged helix DNA-binding domain"/>
    <property type="match status" value="1"/>
</dbReference>
<name>A0A1M6HE61_9FIRM</name>
<protein>
    <submittedName>
        <fullName evidence="10">GntR family transcriptional regulator, regulator for abcA and norABC</fullName>
    </submittedName>
</protein>
<dbReference type="InterPro" id="IPR000524">
    <property type="entry name" value="Tscrpt_reg_HTH_GntR"/>
</dbReference>
<reference evidence="10 11" key="1">
    <citation type="submission" date="2016-11" db="EMBL/GenBank/DDBJ databases">
        <authorList>
            <person name="Jaros S."/>
            <person name="Januszkiewicz K."/>
            <person name="Wedrychowicz H."/>
        </authorList>
    </citation>
    <scope>NUCLEOTIDE SEQUENCE [LARGE SCALE GENOMIC DNA]</scope>
    <source>
        <strain evidence="10 11">DSM 19022</strain>
    </source>
</reference>
<keyword evidence="8" id="KW-0804">Transcription</keyword>
<dbReference type="FunFam" id="3.40.640.10:FF:000023">
    <property type="entry name" value="Transcriptional regulator, GntR family"/>
    <property type="match status" value="1"/>
</dbReference>
<evidence type="ECO:0000256" key="3">
    <source>
        <dbReference type="ARBA" id="ARBA00022576"/>
    </source>
</evidence>
<organism evidence="10 11">
    <name type="scientific">Lutispora thermophila DSM 19022</name>
    <dbReference type="NCBI Taxonomy" id="1122184"/>
    <lineage>
        <taxon>Bacteria</taxon>
        <taxon>Bacillati</taxon>
        <taxon>Bacillota</taxon>
        <taxon>Clostridia</taxon>
        <taxon>Lutisporales</taxon>
        <taxon>Lutisporaceae</taxon>
        <taxon>Lutispora</taxon>
    </lineage>
</organism>
<dbReference type="GO" id="GO:0030170">
    <property type="term" value="F:pyridoxal phosphate binding"/>
    <property type="evidence" value="ECO:0007669"/>
    <property type="project" value="InterPro"/>
</dbReference>
<dbReference type="AlphaFoldDB" id="A0A1M6HE61"/>
<keyword evidence="7" id="KW-0238">DNA-binding</keyword>
<dbReference type="InterPro" id="IPR036388">
    <property type="entry name" value="WH-like_DNA-bd_sf"/>
</dbReference>
<evidence type="ECO:0000256" key="7">
    <source>
        <dbReference type="ARBA" id="ARBA00023125"/>
    </source>
</evidence>
<evidence type="ECO:0000256" key="1">
    <source>
        <dbReference type="ARBA" id="ARBA00001933"/>
    </source>
</evidence>
<dbReference type="CDD" id="cd00609">
    <property type="entry name" value="AAT_like"/>
    <property type="match status" value="1"/>
</dbReference>
<dbReference type="Proteomes" id="UP000184442">
    <property type="component" value="Unassembled WGS sequence"/>
</dbReference>
<evidence type="ECO:0000313" key="11">
    <source>
        <dbReference type="Proteomes" id="UP000184442"/>
    </source>
</evidence>